<dbReference type="FunFam" id="3.30.70.3160:FF:000001">
    <property type="entry name" value="Probable tRNA pseudouridine synthase D"/>
    <property type="match status" value="1"/>
</dbReference>
<comment type="function">
    <text evidence="4">Could be responsible for synthesis of pseudouridine from uracil-13 in transfer RNAs.</text>
</comment>
<evidence type="ECO:0000313" key="7">
    <source>
        <dbReference type="Proteomes" id="UP001163096"/>
    </source>
</evidence>
<evidence type="ECO:0000256" key="4">
    <source>
        <dbReference type="HAMAP-Rule" id="MF_01082"/>
    </source>
</evidence>
<dbReference type="Pfam" id="PF01142">
    <property type="entry name" value="TruD"/>
    <property type="match status" value="1"/>
</dbReference>
<dbReference type="InterPro" id="IPR011760">
    <property type="entry name" value="PsdUridine_synth_TruD_insert"/>
</dbReference>
<dbReference type="Gene3D" id="1.10.1510.30">
    <property type="match status" value="1"/>
</dbReference>
<dbReference type="EC" id="5.4.99.27" evidence="4"/>
<name>A0A9X9S489_METOG</name>
<dbReference type="EMBL" id="CP113361">
    <property type="protein sequence ID" value="WAI01251.1"/>
    <property type="molecule type" value="Genomic_DNA"/>
</dbReference>
<reference evidence="6" key="1">
    <citation type="submission" date="2022-11" db="EMBL/GenBank/DDBJ databases">
        <title>Complete genome sequence of Methanogenium organophilum DSM 3596.</title>
        <authorList>
            <person name="Chen S.-C."/>
            <person name="Lai S.-J."/>
            <person name="You Y.-T."/>
        </authorList>
    </citation>
    <scope>NUCLEOTIDE SEQUENCE</scope>
    <source>
        <strain evidence="6">DSM 3596</strain>
    </source>
</reference>
<evidence type="ECO:0000256" key="2">
    <source>
        <dbReference type="ARBA" id="ARBA00022694"/>
    </source>
</evidence>
<evidence type="ECO:0000256" key="1">
    <source>
        <dbReference type="ARBA" id="ARBA00007953"/>
    </source>
</evidence>
<dbReference type="PANTHER" id="PTHR13326:SF21">
    <property type="entry name" value="PSEUDOURIDYLATE SYNTHASE PUS7L"/>
    <property type="match status" value="1"/>
</dbReference>
<dbReference type="SUPFAM" id="SSF55120">
    <property type="entry name" value="Pseudouridine synthase"/>
    <property type="match status" value="1"/>
</dbReference>
<dbReference type="GO" id="GO:0160150">
    <property type="term" value="F:tRNA pseudouridine(13) synthase activity"/>
    <property type="evidence" value="ECO:0007669"/>
    <property type="project" value="UniProtKB-EC"/>
</dbReference>
<evidence type="ECO:0000259" key="5">
    <source>
        <dbReference type="PROSITE" id="PS50984"/>
    </source>
</evidence>
<keyword evidence="2 4" id="KW-0819">tRNA processing</keyword>
<dbReference type="AlphaFoldDB" id="A0A9X9S489"/>
<dbReference type="InterPro" id="IPR001656">
    <property type="entry name" value="PsdUridine_synth_TruD"/>
</dbReference>
<feature type="domain" description="TRUD" evidence="5">
    <location>
        <begin position="166"/>
        <end position="386"/>
    </location>
</feature>
<dbReference type="InterPro" id="IPR020119">
    <property type="entry name" value="PsdUridine_synth_TruD_CS"/>
</dbReference>
<dbReference type="PIRSF" id="PIRSF037016">
    <property type="entry name" value="Pseudouridin_synth_euk_prd"/>
    <property type="match status" value="1"/>
</dbReference>
<dbReference type="PROSITE" id="PS01268">
    <property type="entry name" value="UPF0024"/>
    <property type="match status" value="1"/>
</dbReference>
<accession>A0A9X9S489</accession>
<dbReference type="KEGG" id="mou:OU421_12695"/>
<comment type="similarity">
    <text evidence="1 4">Belongs to the pseudouridine synthase TruD family.</text>
</comment>
<sequence length="426" mass="47284">MKLSPYPIEQSLGMQYYVCNSEGIQGVLREEAEDFIVHEISNEVKSSEESTGKYLICRLEKKNWELQRAVKEIAKILGVSHRRISWAGTKDKHAVTDQLISIYDVSETDIQNIQLKDITLTPVGRSNQQISLGDLQGNRFEITIRSCRAADIAASVAETNACVAEGVPNYFGIQRFGVQRPVTHLVGKQILLDRYDEAVNTYVGFPSEGEDESVAEARKAFLSDGDPKAALETLPVQMRYERAILHHLTEVPHDYEGALKRVPPKLLSMFVSAYQSWLFNQGLSHRIEVGHPLSAPALGDRVLFQNGKKDIVGESNINQATVLVKRGRAHICLEMPGEKTNPTHSTAEQHITTLMEADGISYASFKKAGEMTGMSFKGAVRRISVSAPVTSDVCDDTVHLSFSLGPGQYATTICREYMKADPIRMI</sequence>
<dbReference type="InterPro" id="IPR020103">
    <property type="entry name" value="PsdUridine_synth_cat_dom_sf"/>
</dbReference>
<organism evidence="6 7">
    <name type="scientific">Methanogenium organophilum</name>
    <dbReference type="NCBI Taxonomy" id="2199"/>
    <lineage>
        <taxon>Archaea</taxon>
        <taxon>Methanobacteriati</taxon>
        <taxon>Methanobacteriota</taxon>
        <taxon>Stenosarchaea group</taxon>
        <taxon>Methanomicrobia</taxon>
        <taxon>Methanomicrobiales</taxon>
        <taxon>Methanomicrobiaceae</taxon>
        <taxon>Methanogenium</taxon>
    </lineage>
</organism>
<evidence type="ECO:0000256" key="3">
    <source>
        <dbReference type="ARBA" id="ARBA00023235"/>
    </source>
</evidence>
<dbReference type="PANTHER" id="PTHR13326">
    <property type="entry name" value="TRNA PSEUDOURIDINE SYNTHASE D"/>
    <property type="match status" value="1"/>
</dbReference>
<comment type="catalytic activity">
    <reaction evidence="4">
        <text>uridine(13) in tRNA = pseudouridine(13) in tRNA</text>
        <dbReference type="Rhea" id="RHEA:42540"/>
        <dbReference type="Rhea" id="RHEA-COMP:10105"/>
        <dbReference type="Rhea" id="RHEA-COMP:10106"/>
        <dbReference type="ChEBI" id="CHEBI:65314"/>
        <dbReference type="ChEBI" id="CHEBI:65315"/>
        <dbReference type="EC" id="5.4.99.27"/>
    </reaction>
</comment>
<keyword evidence="7" id="KW-1185">Reference proteome</keyword>
<dbReference type="Gene3D" id="3.30.2350.20">
    <property type="entry name" value="TruD, catalytic domain"/>
    <property type="match status" value="1"/>
</dbReference>
<dbReference type="InterPro" id="IPR042214">
    <property type="entry name" value="TruD_catalytic"/>
</dbReference>
<dbReference type="Proteomes" id="UP001163096">
    <property type="component" value="Chromosome"/>
</dbReference>
<dbReference type="NCBIfam" id="TIGR00094">
    <property type="entry name" value="tRNA_TruD_broad"/>
    <property type="match status" value="1"/>
</dbReference>
<gene>
    <name evidence="4 6" type="primary">truD</name>
    <name evidence="6" type="ORF">OU421_12695</name>
</gene>
<dbReference type="PROSITE" id="PS50984">
    <property type="entry name" value="TRUD"/>
    <property type="match status" value="1"/>
</dbReference>
<dbReference type="HAMAP" id="MF_01082">
    <property type="entry name" value="TruD"/>
    <property type="match status" value="1"/>
</dbReference>
<evidence type="ECO:0000313" key="6">
    <source>
        <dbReference type="EMBL" id="WAI01251.1"/>
    </source>
</evidence>
<dbReference type="GeneID" id="76835975"/>
<feature type="active site" description="Nucleophile" evidence="4">
    <location>
        <position position="91"/>
    </location>
</feature>
<dbReference type="Gene3D" id="3.30.70.3160">
    <property type="match status" value="1"/>
</dbReference>
<dbReference type="RefSeq" id="WP_268186475.1">
    <property type="nucleotide sequence ID" value="NZ_CP113361.1"/>
</dbReference>
<proteinExistence type="inferred from homology"/>
<dbReference type="GO" id="GO:0031119">
    <property type="term" value="P:tRNA pseudouridine synthesis"/>
    <property type="evidence" value="ECO:0007669"/>
    <property type="project" value="UniProtKB-UniRule"/>
</dbReference>
<keyword evidence="3 4" id="KW-0413">Isomerase</keyword>
<protein>
    <recommendedName>
        <fullName evidence="4">Probable tRNA pseudouridine synthase D</fullName>
        <ecNumber evidence="4">5.4.99.27</ecNumber>
    </recommendedName>
    <alternativeName>
        <fullName evidence="4">tRNA pseudouridine(13) synthase</fullName>
    </alternativeName>
    <alternativeName>
        <fullName evidence="4">tRNA pseudouridylate synthase D</fullName>
    </alternativeName>
    <alternativeName>
        <fullName evidence="4">tRNA-uridine isomerase D</fullName>
    </alternativeName>
</protein>
<dbReference type="GO" id="GO:0003723">
    <property type="term" value="F:RNA binding"/>
    <property type="evidence" value="ECO:0007669"/>
    <property type="project" value="InterPro"/>
</dbReference>